<keyword evidence="9 11" id="KW-0472">Membrane</keyword>
<comment type="subcellular location">
    <subcellularLocation>
        <location evidence="1 11">Cell outer membrane</location>
        <topology evidence="1 11">Multi-pass membrane protein</topology>
    </subcellularLocation>
</comment>
<keyword evidence="16" id="KW-0675">Receptor</keyword>
<dbReference type="PANTHER" id="PTHR32552:SF81">
    <property type="entry name" value="TONB-DEPENDENT OUTER MEMBRANE RECEPTOR"/>
    <property type="match status" value="1"/>
</dbReference>
<dbReference type="InterPro" id="IPR000531">
    <property type="entry name" value="Beta-barrel_TonB"/>
</dbReference>
<dbReference type="Pfam" id="PF07715">
    <property type="entry name" value="Plug"/>
    <property type="match status" value="1"/>
</dbReference>
<evidence type="ECO:0000256" key="3">
    <source>
        <dbReference type="ARBA" id="ARBA00022452"/>
    </source>
</evidence>
<dbReference type="PANTHER" id="PTHR32552">
    <property type="entry name" value="FERRICHROME IRON RECEPTOR-RELATED"/>
    <property type="match status" value="1"/>
</dbReference>
<evidence type="ECO:0000256" key="11">
    <source>
        <dbReference type="PROSITE-ProRule" id="PRU01360"/>
    </source>
</evidence>
<keyword evidence="6" id="KW-0408">Iron</keyword>
<dbReference type="PROSITE" id="PS52016">
    <property type="entry name" value="TONB_DEPENDENT_REC_3"/>
    <property type="match status" value="1"/>
</dbReference>
<dbReference type="Gene3D" id="2.170.130.10">
    <property type="entry name" value="TonB-dependent receptor, plug domain"/>
    <property type="match status" value="1"/>
</dbReference>
<evidence type="ECO:0000256" key="8">
    <source>
        <dbReference type="ARBA" id="ARBA00023077"/>
    </source>
</evidence>
<feature type="domain" description="TonB-dependent receptor plug" evidence="15">
    <location>
        <begin position="55"/>
        <end position="162"/>
    </location>
</feature>
<gene>
    <name evidence="16" type="ORF">PYV00_15840</name>
</gene>
<evidence type="ECO:0000313" key="16">
    <source>
        <dbReference type="EMBL" id="MDE8653173.1"/>
    </source>
</evidence>
<evidence type="ECO:0000256" key="7">
    <source>
        <dbReference type="ARBA" id="ARBA00023065"/>
    </source>
</evidence>
<feature type="signal peptide" evidence="13">
    <location>
        <begin position="1"/>
        <end position="25"/>
    </location>
</feature>
<accession>A0ABT5WTG9</accession>
<dbReference type="InterPro" id="IPR037066">
    <property type="entry name" value="Plug_dom_sf"/>
</dbReference>
<comment type="similarity">
    <text evidence="11 12">Belongs to the TonB-dependent receptor family.</text>
</comment>
<dbReference type="Gene3D" id="2.40.170.20">
    <property type="entry name" value="TonB-dependent receptor, beta-barrel domain"/>
    <property type="match status" value="1"/>
</dbReference>
<dbReference type="RefSeq" id="WP_275229282.1">
    <property type="nucleotide sequence ID" value="NZ_JARESE010000051.1"/>
</dbReference>
<proteinExistence type="inferred from homology"/>
<organism evidence="16 17">
    <name type="scientific">Novosphingobium album</name>
    <name type="common">ex Liu et al. 2023</name>
    <dbReference type="NCBI Taxonomy" id="3031130"/>
    <lineage>
        <taxon>Bacteria</taxon>
        <taxon>Pseudomonadati</taxon>
        <taxon>Pseudomonadota</taxon>
        <taxon>Alphaproteobacteria</taxon>
        <taxon>Sphingomonadales</taxon>
        <taxon>Sphingomonadaceae</taxon>
        <taxon>Novosphingobium</taxon>
    </lineage>
</organism>
<evidence type="ECO:0000256" key="4">
    <source>
        <dbReference type="ARBA" id="ARBA00022496"/>
    </source>
</evidence>
<evidence type="ECO:0000256" key="13">
    <source>
        <dbReference type="SAM" id="SignalP"/>
    </source>
</evidence>
<dbReference type="SUPFAM" id="SSF56935">
    <property type="entry name" value="Porins"/>
    <property type="match status" value="1"/>
</dbReference>
<keyword evidence="10 11" id="KW-0998">Cell outer membrane</keyword>
<evidence type="ECO:0000256" key="6">
    <source>
        <dbReference type="ARBA" id="ARBA00023004"/>
    </source>
</evidence>
<evidence type="ECO:0000256" key="10">
    <source>
        <dbReference type="ARBA" id="ARBA00023237"/>
    </source>
</evidence>
<keyword evidence="13" id="KW-0732">Signal</keyword>
<keyword evidence="5 11" id="KW-0812">Transmembrane</keyword>
<dbReference type="InterPro" id="IPR036942">
    <property type="entry name" value="Beta-barrel_TonB_sf"/>
</dbReference>
<keyword evidence="3 11" id="KW-1134">Transmembrane beta strand</keyword>
<protein>
    <submittedName>
        <fullName evidence="16">TonB-dependent receptor</fullName>
    </submittedName>
</protein>
<evidence type="ECO:0000313" key="17">
    <source>
        <dbReference type="Proteomes" id="UP001216253"/>
    </source>
</evidence>
<evidence type="ECO:0000256" key="5">
    <source>
        <dbReference type="ARBA" id="ARBA00022692"/>
    </source>
</evidence>
<keyword evidence="17" id="KW-1185">Reference proteome</keyword>
<evidence type="ECO:0000256" key="12">
    <source>
        <dbReference type="RuleBase" id="RU003357"/>
    </source>
</evidence>
<dbReference type="InterPro" id="IPR012910">
    <property type="entry name" value="Plug_dom"/>
</dbReference>
<evidence type="ECO:0000259" key="15">
    <source>
        <dbReference type="Pfam" id="PF07715"/>
    </source>
</evidence>
<evidence type="ECO:0000256" key="1">
    <source>
        <dbReference type="ARBA" id="ARBA00004571"/>
    </source>
</evidence>
<feature type="chain" id="PRO_5046586955" evidence="13">
    <location>
        <begin position="26"/>
        <end position="823"/>
    </location>
</feature>
<evidence type="ECO:0000256" key="9">
    <source>
        <dbReference type="ARBA" id="ARBA00023136"/>
    </source>
</evidence>
<dbReference type="Proteomes" id="UP001216253">
    <property type="component" value="Unassembled WGS sequence"/>
</dbReference>
<sequence length="823" mass="87502">MQINSIVRLSAAGALALVIAAPAFAQDTAAPAAEGAYVDKGDIIVTARKRQESILKVPVVESVITPEAISKAAITDVGGVTRNVPGLVIGGNVLTVGAQISLRGVGTSTLDAGVDQSVSLNIDGLQFSQGATYNVGLFDLAQVEVLKGPQALFFGKNSPGGVIAMRTNDPGPAAEVAFTQSYEAYSHEKRSELILSGPVTDTLGLRFAGMYSDDDGYFFNKATAQPGTGAVTPNSRFGRTEQYILRGTAVWRPTDAFSARLKVNHAYQRTDGAGSPLGSCPDGPGLPASAKVLNPNVQLINPNDNCKVDRDVYIVDLDPAAFADVRNGGRTFMKTLQSFGTLEMTYRTDSNMAITSTTGYFKTTVDGMINGVNSGHAGPTLFADNHFTRRDTTEELRIESDNSGSLNWLVGGYYQNARVRNRVVVNGNNRYNTDILAGLGIPVLPVPFIFATFKGINDVHIESISGFGQLRWKVVPELELTAGARYTHETRDDDTYSLTSMYATPVPITVPNPHLSSSNVSPEFTITYTPTDDLTIFAAAKRGYKSGSFILTSPPSAGTDNSFGDEKVTGGEVGFKARVLDRAVSVNGAFYYYKYEGLQVGANTIDPATGNTVIKTVNAASAKVYGVDFDMNYRPPSIDGLALRLSVNWNHGRFENFYGATCDSGQTISAGCNEVIGGSPGRDLSNTRLPRAADWMLNGGFDYDLAAGSNHTVSFGSNVQYSSKYTTTLGNDARTTQPAFAKWNANLSVKANSGAWEVALIGNNLTNKFTTGNCTLFDAAGGNVLAISAPGLAVSPIGQPEAACIADPGRQVYLRLTLRPTAF</sequence>
<keyword evidence="7" id="KW-0406">Ion transport</keyword>
<evidence type="ECO:0000256" key="2">
    <source>
        <dbReference type="ARBA" id="ARBA00022448"/>
    </source>
</evidence>
<dbReference type="Pfam" id="PF00593">
    <property type="entry name" value="TonB_dep_Rec_b-barrel"/>
    <property type="match status" value="1"/>
</dbReference>
<comment type="caution">
    <text evidence="16">The sequence shown here is derived from an EMBL/GenBank/DDBJ whole genome shotgun (WGS) entry which is preliminary data.</text>
</comment>
<keyword evidence="2 11" id="KW-0813">Transport</keyword>
<reference evidence="16 17" key="1">
    <citation type="submission" date="2023-03" db="EMBL/GenBank/DDBJ databases">
        <title>NovoSphingobium album sp. nov. isolated from polycyclic aromatic hydrocarbons- and heavy-metal polluted soil.</title>
        <authorList>
            <person name="Liu Z."/>
            <person name="Wang K."/>
        </authorList>
    </citation>
    <scope>NUCLEOTIDE SEQUENCE [LARGE SCALE GENOMIC DNA]</scope>
    <source>
        <strain evidence="16 17">H3SJ31-1</strain>
    </source>
</reference>
<keyword evidence="8 12" id="KW-0798">TonB box</keyword>
<name>A0ABT5WTG9_9SPHN</name>
<dbReference type="EMBL" id="JARESE010000051">
    <property type="protein sequence ID" value="MDE8653173.1"/>
    <property type="molecule type" value="Genomic_DNA"/>
</dbReference>
<evidence type="ECO:0000259" key="14">
    <source>
        <dbReference type="Pfam" id="PF00593"/>
    </source>
</evidence>
<feature type="domain" description="TonB-dependent receptor-like beta-barrel" evidence="14">
    <location>
        <begin position="335"/>
        <end position="765"/>
    </location>
</feature>
<dbReference type="InterPro" id="IPR039426">
    <property type="entry name" value="TonB-dep_rcpt-like"/>
</dbReference>
<keyword evidence="4" id="KW-0410">Iron transport</keyword>